<dbReference type="InterPro" id="IPR023753">
    <property type="entry name" value="FAD/NAD-binding_dom"/>
</dbReference>
<evidence type="ECO:0000256" key="1">
    <source>
        <dbReference type="ARBA" id="ARBA00009333"/>
    </source>
</evidence>
<keyword evidence="2" id="KW-0285">Flavoprotein</keyword>
<dbReference type="Proteomes" id="UP001431209">
    <property type="component" value="Unassembled WGS sequence"/>
</dbReference>
<dbReference type="PRINTS" id="PR00469">
    <property type="entry name" value="PNDRDTASEII"/>
</dbReference>
<gene>
    <name evidence="5" type="ORF">AKO1_010421</name>
</gene>
<proteinExistence type="inferred from homology"/>
<evidence type="ECO:0000256" key="3">
    <source>
        <dbReference type="ARBA" id="ARBA00023002"/>
    </source>
</evidence>
<accession>A0AAW2ZI42</accession>
<name>A0AAW2ZI42_9EUKA</name>
<dbReference type="Gene3D" id="3.50.50.60">
    <property type="entry name" value="FAD/NAD(P)-binding domain"/>
    <property type="match status" value="2"/>
</dbReference>
<dbReference type="Pfam" id="PF07992">
    <property type="entry name" value="Pyr_redox_2"/>
    <property type="match status" value="1"/>
</dbReference>
<dbReference type="InterPro" id="IPR036188">
    <property type="entry name" value="FAD/NAD-bd_sf"/>
</dbReference>
<protein>
    <recommendedName>
        <fullName evidence="4">FAD/NAD(P)-binding domain-containing protein</fullName>
    </recommendedName>
</protein>
<dbReference type="PANTHER" id="PTHR48105">
    <property type="entry name" value="THIOREDOXIN REDUCTASE 1-RELATED-RELATED"/>
    <property type="match status" value="1"/>
</dbReference>
<evidence type="ECO:0000256" key="2">
    <source>
        <dbReference type="ARBA" id="ARBA00022630"/>
    </source>
</evidence>
<evidence type="ECO:0000313" key="6">
    <source>
        <dbReference type="Proteomes" id="UP001431209"/>
    </source>
</evidence>
<reference evidence="5 6" key="1">
    <citation type="submission" date="2024-03" db="EMBL/GenBank/DDBJ databases">
        <title>The Acrasis kona genome and developmental transcriptomes reveal deep origins of eukaryotic multicellular pathways.</title>
        <authorList>
            <person name="Sheikh S."/>
            <person name="Fu C.-J."/>
            <person name="Brown M.W."/>
            <person name="Baldauf S.L."/>
        </authorList>
    </citation>
    <scope>NUCLEOTIDE SEQUENCE [LARGE SCALE GENOMIC DNA]</scope>
    <source>
        <strain evidence="5 6">ATCC MYA-3509</strain>
    </source>
</reference>
<evidence type="ECO:0000259" key="4">
    <source>
        <dbReference type="Pfam" id="PF07992"/>
    </source>
</evidence>
<sequence>MKELYDCSVIGGGPSGLTAALTLVRAKRRIIIFDSSNGRNSSSAHSHNYLTRDGTSTHEMKELGKAEILRYSTANFKNAQVNKITKNQDVFQLITDDGVYNTKKIIFATGARDVFPTIDGFDQFWGKSLFSCPYCDAYEFSDKPIIIISENPSLLYSFSKKMLNWTKDIVVCTNGKKALTDKQRESLLQRGYKISDQEVKCLKGCNGALERVEFMDGTSVKVCGGVMAPTRVEPGSTLPASLGCSMNAFGITTDVLGKTNVGGVFAAGDNVHSHLSQVSIACASGSKAAIGVNTELSEEEFNLYRVSKL</sequence>
<dbReference type="EMBL" id="JAOPGA020001569">
    <property type="protein sequence ID" value="KAL0489572.1"/>
    <property type="molecule type" value="Genomic_DNA"/>
</dbReference>
<dbReference type="AlphaFoldDB" id="A0AAW2ZI42"/>
<dbReference type="GO" id="GO:0016491">
    <property type="term" value="F:oxidoreductase activity"/>
    <property type="evidence" value="ECO:0007669"/>
    <property type="project" value="UniProtKB-KW"/>
</dbReference>
<dbReference type="GO" id="GO:0097237">
    <property type="term" value="P:cellular response to toxic substance"/>
    <property type="evidence" value="ECO:0007669"/>
    <property type="project" value="UniProtKB-ARBA"/>
</dbReference>
<dbReference type="PRINTS" id="PR00368">
    <property type="entry name" value="FADPNR"/>
</dbReference>
<evidence type="ECO:0000313" key="5">
    <source>
        <dbReference type="EMBL" id="KAL0489572.1"/>
    </source>
</evidence>
<organism evidence="5 6">
    <name type="scientific">Acrasis kona</name>
    <dbReference type="NCBI Taxonomy" id="1008807"/>
    <lineage>
        <taxon>Eukaryota</taxon>
        <taxon>Discoba</taxon>
        <taxon>Heterolobosea</taxon>
        <taxon>Tetramitia</taxon>
        <taxon>Eutetramitia</taxon>
        <taxon>Acrasidae</taxon>
        <taxon>Acrasis</taxon>
    </lineage>
</organism>
<feature type="domain" description="FAD/NAD(P)-binding" evidence="4">
    <location>
        <begin position="5"/>
        <end position="285"/>
    </location>
</feature>
<keyword evidence="3" id="KW-0560">Oxidoreductase</keyword>
<keyword evidence="6" id="KW-1185">Reference proteome</keyword>
<comment type="caution">
    <text evidence="5">The sequence shown here is derived from an EMBL/GenBank/DDBJ whole genome shotgun (WGS) entry which is preliminary data.</text>
</comment>
<comment type="similarity">
    <text evidence="1">Belongs to the class-II pyridine nucleotide-disulfide oxidoreductase family.</text>
</comment>
<dbReference type="InterPro" id="IPR050097">
    <property type="entry name" value="Ferredoxin-NADP_redctase_2"/>
</dbReference>
<dbReference type="SUPFAM" id="SSF51905">
    <property type="entry name" value="FAD/NAD(P)-binding domain"/>
    <property type="match status" value="1"/>
</dbReference>